<name>A0ABR7Q158_9BURK</name>
<evidence type="ECO:0000313" key="1">
    <source>
        <dbReference type="EMBL" id="MBC8752166.1"/>
    </source>
</evidence>
<evidence type="ECO:0000313" key="2">
    <source>
        <dbReference type="Proteomes" id="UP000736373"/>
    </source>
</evidence>
<organism evidence="1 2">
    <name type="scientific">Paraburkholderia podalyriae</name>
    <dbReference type="NCBI Taxonomy" id="1938811"/>
    <lineage>
        <taxon>Bacteria</taxon>
        <taxon>Pseudomonadati</taxon>
        <taxon>Pseudomonadota</taxon>
        <taxon>Betaproteobacteria</taxon>
        <taxon>Burkholderiales</taxon>
        <taxon>Burkholderiaceae</taxon>
        <taxon>Paraburkholderia</taxon>
    </lineage>
</organism>
<dbReference type="Proteomes" id="UP000736373">
    <property type="component" value="Unassembled WGS sequence"/>
</dbReference>
<keyword evidence="2" id="KW-1185">Reference proteome</keyword>
<gene>
    <name evidence="1" type="ORF">F6X42_38725</name>
</gene>
<sequence length="114" mass="12942">MDENTLEKVANFICGNGDDYPQYRTSSQLTAFFARAGLPRFVHDGSTRVWWVLDCLKQCSREELAAILKRLASPKEYGGDKVKVAQALRGLNEAVYIEGFRLRLEGLEPKFEKV</sequence>
<dbReference type="EMBL" id="VZQQ01000084">
    <property type="protein sequence ID" value="MBC8752166.1"/>
    <property type="molecule type" value="Genomic_DNA"/>
</dbReference>
<proteinExistence type="predicted"/>
<accession>A0ABR7Q158</accession>
<reference evidence="1 2" key="1">
    <citation type="submission" date="2019-09" db="EMBL/GenBank/DDBJ databases">
        <title>Paraburkholderia podalyriae sp. nov., A South African Podalyria-associated rhizobium.</title>
        <authorList>
            <person name="Mavima L."/>
            <person name="Beukes C.W."/>
            <person name="Palmer M."/>
            <person name="De Meyer S.E."/>
            <person name="James E.K."/>
            <person name="Maluk M."/>
            <person name="Avontuur J.R."/>
            <person name="Chan W.Y."/>
            <person name="Venter S.N."/>
            <person name="Steenkamp E.T."/>
        </authorList>
    </citation>
    <scope>NUCLEOTIDE SEQUENCE [LARGE SCALE GENOMIC DNA]</scope>
    <source>
        <strain evidence="1 2">WC7.3b</strain>
    </source>
</reference>
<dbReference type="RefSeq" id="WP_187639039.1">
    <property type="nucleotide sequence ID" value="NZ_VZQQ01000084.1"/>
</dbReference>
<comment type="caution">
    <text evidence="1">The sequence shown here is derived from an EMBL/GenBank/DDBJ whole genome shotgun (WGS) entry which is preliminary data.</text>
</comment>
<protein>
    <submittedName>
        <fullName evidence="1">Uncharacterized protein</fullName>
    </submittedName>
</protein>